<evidence type="ECO:0000313" key="3">
    <source>
        <dbReference type="Proteomes" id="UP001597493"/>
    </source>
</evidence>
<proteinExistence type="predicted"/>
<dbReference type="CDD" id="cd10227">
    <property type="entry name" value="ASKHA_NBD_ParM-like"/>
    <property type="match status" value="1"/>
</dbReference>
<sequence>MSSIVAIDAGGSTTKVYDGVQLRQFPSTISYDWRERNMESNGPYDFEWTYNGERGFAGTLAQRESDCADSQKGDTKAHPEALLRVLLALHQFCTAPAPQIIVGQPIKTHTPGEKGAIKQMLQARHDITVNGQRRIIVIQRCEVAAEGVSAGLLVPGGGVVRVLDIGSGTVNFGTLIDRQFNDLGSFTLSKGLETLRAAGPLAFARQIARKAIAGGWKRDDRVYLCGGGAEALLGFLQQYFPAAEVIPDPVTANVRAFYMIARKFYG</sequence>
<feature type="domain" description="Actin-like protein N-terminal" evidence="1">
    <location>
        <begin position="6"/>
        <end position="148"/>
    </location>
</feature>
<dbReference type="SUPFAM" id="SSF53067">
    <property type="entry name" value="Actin-like ATPase domain"/>
    <property type="match status" value="2"/>
</dbReference>
<name>A0ABW5R3H2_9BACL</name>
<dbReference type="Proteomes" id="UP001597493">
    <property type="component" value="Unassembled WGS sequence"/>
</dbReference>
<evidence type="ECO:0000313" key="2">
    <source>
        <dbReference type="EMBL" id="MFD2662870.1"/>
    </source>
</evidence>
<evidence type="ECO:0000259" key="1">
    <source>
        <dbReference type="Pfam" id="PF17989"/>
    </source>
</evidence>
<dbReference type="Pfam" id="PF17989">
    <property type="entry name" value="ALP_N"/>
    <property type="match status" value="1"/>
</dbReference>
<protein>
    <submittedName>
        <fullName evidence="2">ParM/StbA family protein</fullName>
    </submittedName>
</protein>
<dbReference type="RefSeq" id="WP_379277807.1">
    <property type="nucleotide sequence ID" value="NZ_JBHUGT010000013.1"/>
</dbReference>
<dbReference type="InterPro" id="IPR040607">
    <property type="entry name" value="ALP_N"/>
</dbReference>
<gene>
    <name evidence="2" type="ORF">ACFSW5_21680</name>
</gene>
<dbReference type="InterPro" id="IPR043129">
    <property type="entry name" value="ATPase_NBD"/>
</dbReference>
<dbReference type="Gene3D" id="3.30.420.40">
    <property type="match status" value="1"/>
</dbReference>
<comment type="caution">
    <text evidence="2">The sequence shown here is derived from an EMBL/GenBank/DDBJ whole genome shotgun (WGS) entry which is preliminary data.</text>
</comment>
<accession>A0ABW5R3H2</accession>
<reference evidence="3" key="1">
    <citation type="journal article" date="2019" name="Int. J. Syst. Evol. Microbiol.">
        <title>The Global Catalogue of Microorganisms (GCM) 10K type strain sequencing project: providing services to taxonomists for standard genome sequencing and annotation.</title>
        <authorList>
            <consortium name="The Broad Institute Genomics Platform"/>
            <consortium name="The Broad Institute Genome Sequencing Center for Infectious Disease"/>
            <person name="Wu L."/>
            <person name="Ma J."/>
        </authorList>
    </citation>
    <scope>NUCLEOTIDE SEQUENCE [LARGE SCALE GENOMIC DNA]</scope>
    <source>
        <strain evidence="3">TISTR 1827</strain>
    </source>
</reference>
<organism evidence="2 3">
    <name type="scientific">Paenibacillus thailandensis</name>
    <dbReference type="NCBI Taxonomy" id="393250"/>
    <lineage>
        <taxon>Bacteria</taxon>
        <taxon>Bacillati</taxon>
        <taxon>Bacillota</taxon>
        <taxon>Bacilli</taxon>
        <taxon>Bacillales</taxon>
        <taxon>Paenibacillaceae</taxon>
        <taxon>Paenibacillus</taxon>
    </lineage>
</organism>
<keyword evidence="3" id="KW-1185">Reference proteome</keyword>
<dbReference type="EMBL" id="JBHUMY010000032">
    <property type="protein sequence ID" value="MFD2662870.1"/>
    <property type="molecule type" value="Genomic_DNA"/>
</dbReference>